<name>A0A0C9MW86_9FUNG</name>
<dbReference type="PANTHER" id="PTHR12800">
    <property type="entry name" value="CDC37-RELATED"/>
    <property type="match status" value="1"/>
</dbReference>
<evidence type="ECO:0000259" key="9">
    <source>
        <dbReference type="SMART" id="SM01070"/>
    </source>
</evidence>
<feature type="domain" description="Cdc37 C-terminal" evidence="8">
    <location>
        <begin position="380"/>
        <end position="453"/>
    </location>
</feature>
<evidence type="ECO:0000259" key="10">
    <source>
        <dbReference type="SMART" id="SM01071"/>
    </source>
</evidence>
<dbReference type="GO" id="GO:0005737">
    <property type="term" value="C:cytoplasm"/>
    <property type="evidence" value="ECO:0007669"/>
    <property type="project" value="UniProtKB-SubCell"/>
</dbReference>
<keyword evidence="3" id="KW-0963">Cytoplasm</keyword>
<evidence type="ECO:0000313" key="11">
    <source>
        <dbReference type="EMBL" id="GAN06403.1"/>
    </source>
</evidence>
<keyword evidence="11" id="KW-0132">Cell division</keyword>
<dbReference type="Gene3D" id="1.20.58.610">
    <property type="entry name" value="Cdc37, Hsp90 binding domain"/>
    <property type="match status" value="1"/>
</dbReference>
<feature type="compositionally biased region" description="Polar residues" evidence="7">
    <location>
        <begin position="214"/>
        <end position="227"/>
    </location>
</feature>
<dbReference type="GO" id="GO:0051087">
    <property type="term" value="F:protein-folding chaperone binding"/>
    <property type="evidence" value="ECO:0007669"/>
    <property type="project" value="TreeGrafter"/>
</dbReference>
<evidence type="ECO:0000256" key="6">
    <source>
        <dbReference type="SAM" id="Coils"/>
    </source>
</evidence>
<feature type="compositionally biased region" description="Acidic residues" evidence="7">
    <location>
        <begin position="228"/>
        <end position="245"/>
    </location>
</feature>
<dbReference type="Pfam" id="PF08564">
    <property type="entry name" value="CDC37_C"/>
    <property type="match status" value="1"/>
</dbReference>
<dbReference type="Pfam" id="PF08565">
    <property type="entry name" value="CDC37_M"/>
    <property type="match status" value="1"/>
</dbReference>
<evidence type="ECO:0000256" key="7">
    <source>
        <dbReference type="SAM" id="MobiDB-lite"/>
    </source>
</evidence>
<dbReference type="InterPro" id="IPR038189">
    <property type="entry name" value="Cdc37_Hsp90-bd_sf"/>
</dbReference>
<dbReference type="SMART" id="SM01071">
    <property type="entry name" value="CDC37_N"/>
    <property type="match status" value="1"/>
</dbReference>
<evidence type="ECO:0000256" key="1">
    <source>
        <dbReference type="ARBA" id="ARBA00004496"/>
    </source>
</evidence>
<proteinExistence type="inferred from homology"/>
<dbReference type="SMART" id="SM01070">
    <property type="entry name" value="CDC37_M"/>
    <property type="match status" value="1"/>
</dbReference>
<dbReference type="AlphaFoldDB" id="A0A0C9MW86"/>
<dbReference type="GO" id="GO:0051082">
    <property type="term" value="F:unfolded protein binding"/>
    <property type="evidence" value="ECO:0007669"/>
    <property type="project" value="TreeGrafter"/>
</dbReference>
<organism evidence="11">
    <name type="scientific">Mucor ambiguus</name>
    <dbReference type="NCBI Taxonomy" id="91626"/>
    <lineage>
        <taxon>Eukaryota</taxon>
        <taxon>Fungi</taxon>
        <taxon>Fungi incertae sedis</taxon>
        <taxon>Mucoromycota</taxon>
        <taxon>Mucoromycotina</taxon>
        <taxon>Mucoromycetes</taxon>
        <taxon>Mucorales</taxon>
        <taxon>Mucorineae</taxon>
        <taxon>Mucoraceae</taxon>
        <taxon>Mucor</taxon>
    </lineage>
</organism>
<dbReference type="GO" id="GO:0006457">
    <property type="term" value="P:protein folding"/>
    <property type="evidence" value="ECO:0007669"/>
    <property type="project" value="EnsemblFungi"/>
</dbReference>
<keyword evidence="4" id="KW-0143">Chaperone</keyword>
<comment type="similarity">
    <text evidence="2">Belongs to the CDC37 family.</text>
</comment>
<dbReference type="InterPro" id="IPR013874">
    <property type="entry name" value="Cdc37_Hsp90-bd"/>
</dbReference>
<dbReference type="SUPFAM" id="SSF101391">
    <property type="entry name" value="Hsp90 co-chaperone CDC37"/>
    <property type="match status" value="1"/>
</dbReference>
<comment type="subcellular location">
    <subcellularLocation>
        <location evidence="1">Cytoplasm</location>
    </subcellularLocation>
</comment>
<accession>A0A0C9MW86</accession>
<dbReference type="GO" id="GO:0019901">
    <property type="term" value="F:protein kinase binding"/>
    <property type="evidence" value="ECO:0007669"/>
    <property type="project" value="InterPro"/>
</dbReference>
<evidence type="ECO:0000256" key="4">
    <source>
        <dbReference type="ARBA" id="ARBA00023186"/>
    </source>
</evidence>
<sequence length="453" mass="51221">MPLDYSKWDNLELSDDSDIEVHPNVDKRSMIKWKQEAIHRERAERKAKIDYLTQFVPQQENVLKKVQELTSMLKDTEDDLAGIKKVVQVLDQQQAEADPRMKVPSAGGKEMDVAQVFSAMKTQITAGLASNSPAEVKKTLLERFSQTEATVQKTVTEASRELAKLNEESRRKMTSENMFTSEKSNKTILNKPKPLPKKTDKKTEKKKVVETLNPNTTMKDLTLQDTSNDADNEDDNDEEEEDIEMSPEATKFSKIKGFEDSYTYLKNHPSIINEKSSDSILGQAFTAQLKGDEAYAKNCVIQSLMIQYCGQLGKDGVSLFFSRMSAPNTQGRKMFFDDVEKTYSRIQSRCAEIAAEEVTEDNGVETIQLQPMGDGTQLTIRVPEPEHVEAYKVFTAMPPKFQEALKTGKLDEINKVLEKTAVPEAEQLVQLCSEYGFLDVEGEVIDETQQQKQ</sequence>
<dbReference type="Proteomes" id="UP000053815">
    <property type="component" value="Unassembled WGS sequence"/>
</dbReference>
<dbReference type="GO" id="GO:0031072">
    <property type="term" value="F:heat shock protein binding"/>
    <property type="evidence" value="ECO:0007669"/>
    <property type="project" value="EnsemblFungi"/>
</dbReference>
<reference evidence="11" key="1">
    <citation type="submission" date="2014-09" db="EMBL/GenBank/DDBJ databases">
        <title>Draft genome sequence of an oleaginous Mucoromycotina fungus Mucor ambiguus NBRC6742.</title>
        <authorList>
            <person name="Takeda I."/>
            <person name="Yamane N."/>
            <person name="Morita T."/>
            <person name="Tamano K."/>
            <person name="Machida M."/>
            <person name="Baker S."/>
            <person name="Koike H."/>
        </authorList>
    </citation>
    <scope>NUCLEOTIDE SEQUENCE</scope>
    <source>
        <strain evidence="11">NBRC 6742</strain>
    </source>
</reference>
<dbReference type="GO" id="GO:0005634">
    <property type="term" value="C:nucleus"/>
    <property type="evidence" value="ECO:0007669"/>
    <property type="project" value="EnsemblFungi"/>
</dbReference>
<dbReference type="GO" id="GO:0050821">
    <property type="term" value="P:protein stabilization"/>
    <property type="evidence" value="ECO:0007669"/>
    <property type="project" value="TreeGrafter"/>
</dbReference>
<evidence type="ECO:0000256" key="5">
    <source>
        <dbReference type="ARBA" id="ARBA00031396"/>
    </source>
</evidence>
<protein>
    <recommendedName>
        <fullName evidence="5">Hsp90 chaperone protein kinase-targeting subunit</fullName>
    </recommendedName>
</protein>
<dbReference type="InterPro" id="IPR004918">
    <property type="entry name" value="Cdc37"/>
</dbReference>
<feature type="coiled-coil region" evidence="6">
    <location>
        <begin position="59"/>
        <end position="93"/>
    </location>
</feature>
<evidence type="ECO:0000259" key="8">
    <source>
        <dbReference type="SMART" id="SM01069"/>
    </source>
</evidence>
<evidence type="ECO:0000313" key="12">
    <source>
        <dbReference type="Proteomes" id="UP000053815"/>
    </source>
</evidence>
<feature type="domain" description="Cdc37 Hsp90 binding" evidence="9">
    <location>
        <begin position="185"/>
        <end position="365"/>
    </location>
</feature>
<keyword evidence="11" id="KW-0131">Cell cycle</keyword>
<dbReference type="GO" id="GO:0051301">
    <property type="term" value="P:cell division"/>
    <property type="evidence" value="ECO:0007669"/>
    <property type="project" value="UniProtKB-KW"/>
</dbReference>
<dbReference type="PANTHER" id="PTHR12800:SF4">
    <property type="entry name" value="HSP90 CO-CHAPERONE CDC37"/>
    <property type="match status" value="1"/>
</dbReference>
<dbReference type="InterPro" id="IPR013873">
    <property type="entry name" value="Cdc37_C"/>
</dbReference>
<dbReference type="SMART" id="SM01069">
    <property type="entry name" value="CDC37_C"/>
    <property type="match status" value="1"/>
</dbReference>
<feature type="domain" description="Cdc37 N-terminal" evidence="10">
    <location>
        <begin position="2"/>
        <end position="182"/>
    </location>
</feature>
<feature type="compositionally biased region" description="Basic and acidic residues" evidence="7">
    <location>
        <begin position="197"/>
        <end position="209"/>
    </location>
</feature>
<dbReference type="InterPro" id="IPR013855">
    <property type="entry name" value="Cdc37_N_dom"/>
</dbReference>
<feature type="region of interest" description="Disordered" evidence="7">
    <location>
        <begin position="168"/>
        <end position="246"/>
    </location>
</feature>
<dbReference type="STRING" id="91626.A0A0C9MW86"/>
<dbReference type="OrthoDB" id="440202at2759"/>
<evidence type="ECO:0000256" key="2">
    <source>
        <dbReference type="ARBA" id="ARBA00006222"/>
    </source>
</evidence>
<gene>
    <name evidence="11" type="ORF">MAM1_0122c05885</name>
</gene>
<evidence type="ECO:0000256" key="3">
    <source>
        <dbReference type="ARBA" id="ARBA00022490"/>
    </source>
</evidence>
<keyword evidence="6" id="KW-0175">Coiled coil</keyword>
<dbReference type="EMBL" id="DF836411">
    <property type="protein sequence ID" value="GAN06403.1"/>
    <property type="molecule type" value="Genomic_DNA"/>
</dbReference>
<keyword evidence="12" id="KW-1185">Reference proteome</keyword>
<dbReference type="Pfam" id="PF03234">
    <property type="entry name" value="CDC37_N"/>
    <property type="match status" value="1"/>
</dbReference>